<dbReference type="Proteomes" id="UP000839515">
    <property type="component" value="Unassembled WGS sequence"/>
</dbReference>
<dbReference type="AlphaFoldDB" id="A0A2T8SZX8"/>
<evidence type="ECO:0000313" key="2">
    <source>
        <dbReference type="EMBL" id="MIT92988.1"/>
    </source>
</evidence>
<dbReference type="Proteomes" id="UP000245912">
    <property type="component" value="Unassembled WGS sequence"/>
</dbReference>
<evidence type="ECO:0000313" key="3">
    <source>
        <dbReference type="EMBL" id="MIU26735.1"/>
    </source>
</evidence>
<dbReference type="EMBL" id="RSTY01000012">
    <property type="protein sequence ID" value="MIU26735.1"/>
    <property type="molecule type" value="Genomic_DNA"/>
</dbReference>
<reference evidence="2" key="2">
    <citation type="submission" date="2018-08" db="EMBL/GenBank/DDBJ databases">
        <authorList>
            <consortium name="GenomeTrakr network: Whole genome sequencing for foodborne pathogen traceback"/>
        </authorList>
    </citation>
    <scope>NUCLEOTIDE SEQUENCE [LARGE SCALE GENOMIC DNA]</scope>
    <source>
        <strain evidence="2">CFSAN034428</strain>
        <strain evidence="1">CFSAN034452</strain>
        <strain evidence="3">MOD1-Lipp-451</strain>
    </source>
</reference>
<evidence type="ECO:0000313" key="1">
    <source>
        <dbReference type="EMBL" id="MIT46260.1"/>
    </source>
</evidence>
<dbReference type="Proteomes" id="UP000885418">
    <property type="component" value="Unassembled WGS sequence"/>
</dbReference>
<dbReference type="EMBL" id="RSTW01000024">
    <property type="protein sequence ID" value="MIT46260.1"/>
    <property type="molecule type" value="Genomic_DNA"/>
</dbReference>
<sequence>MIRYAGWRRCASYPAYGASETFLTPNKKRPSHKLTGAAKIFSQIRLREVKGLKDRTSYLCTLRE</sequence>
<reference evidence="4 5" key="1">
    <citation type="submission" date="2018-04" db="EMBL/GenBank/DDBJ databases">
        <title>Serotype diversity and antimicrobial resistance among Salmonella enterica isolated from patients at an equine referral hospital.</title>
        <authorList>
            <person name="Leon I.M."/>
            <person name="Lawhon S.D."/>
            <person name="Norman K.N."/>
            <person name="Threadgill D.S."/>
            <person name="Ohta N."/>
            <person name="Vinasco J."/>
            <person name="Scott H.M."/>
        </authorList>
    </citation>
    <scope>NUCLEOTIDE SEQUENCE [LARGE SCALE GENOMIC DNA]</scope>
    <source>
        <strain evidence="4 5">235</strain>
    </source>
</reference>
<dbReference type="EMBL" id="RSTU01000024">
    <property type="protein sequence ID" value="MIT92988.1"/>
    <property type="molecule type" value="Genomic_DNA"/>
</dbReference>
<dbReference type="Proteomes" id="UP000885302">
    <property type="component" value="Unassembled WGS sequence"/>
</dbReference>
<protein>
    <submittedName>
        <fullName evidence="4">Uncharacterized protein</fullName>
    </submittedName>
</protein>
<dbReference type="EMBL" id="QDLQ01000017">
    <property type="protein sequence ID" value="PVI94974.1"/>
    <property type="molecule type" value="Genomic_DNA"/>
</dbReference>
<organism evidence="4 5">
    <name type="scientific">Salmonella enterica</name>
    <name type="common">Salmonella choleraesuis</name>
    <dbReference type="NCBI Taxonomy" id="28901"/>
    <lineage>
        <taxon>Bacteria</taxon>
        <taxon>Pseudomonadati</taxon>
        <taxon>Pseudomonadota</taxon>
        <taxon>Gammaproteobacteria</taxon>
        <taxon>Enterobacterales</taxon>
        <taxon>Enterobacteriaceae</taxon>
        <taxon>Salmonella</taxon>
    </lineage>
</organism>
<gene>
    <name evidence="2" type="ORF">ATP91_22350</name>
    <name evidence="1" type="ORF">ATQ15_22580</name>
    <name evidence="3" type="ORF">ATR96_18040</name>
    <name evidence="4" type="ORF">C4860_20270</name>
</gene>
<accession>A0A2T8SZX8</accession>
<name>A0A2T8SZX8_SALER</name>
<evidence type="ECO:0000313" key="4">
    <source>
        <dbReference type="EMBL" id="PVI94974.1"/>
    </source>
</evidence>
<evidence type="ECO:0000313" key="5">
    <source>
        <dbReference type="Proteomes" id="UP000245912"/>
    </source>
</evidence>
<proteinExistence type="predicted"/>
<comment type="caution">
    <text evidence="4">The sequence shown here is derived from an EMBL/GenBank/DDBJ whole genome shotgun (WGS) entry which is preliminary data.</text>
</comment>